<feature type="signal peptide" evidence="1">
    <location>
        <begin position="1"/>
        <end position="25"/>
    </location>
</feature>
<organism evidence="2 3">
    <name type="scientific">Dipteronia dyeriana</name>
    <dbReference type="NCBI Taxonomy" id="168575"/>
    <lineage>
        <taxon>Eukaryota</taxon>
        <taxon>Viridiplantae</taxon>
        <taxon>Streptophyta</taxon>
        <taxon>Embryophyta</taxon>
        <taxon>Tracheophyta</taxon>
        <taxon>Spermatophyta</taxon>
        <taxon>Magnoliopsida</taxon>
        <taxon>eudicotyledons</taxon>
        <taxon>Gunneridae</taxon>
        <taxon>Pentapetalae</taxon>
        <taxon>rosids</taxon>
        <taxon>malvids</taxon>
        <taxon>Sapindales</taxon>
        <taxon>Sapindaceae</taxon>
        <taxon>Hippocastanoideae</taxon>
        <taxon>Acereae</taxon>
        <taxon>Dipteronia</taxon>
    </lineage>
</organism>
<comment type="caution">
    <text evidence="2">The sequence shown here is derived from an EMBL/GenBank/DDBJ whole genome shotgun (WGS) entry which is preliminary data.</text>
</comment>
<accession>A0AAD9WTK4</accession>
<protein>
    <submittedName>
        <fullName evidence="2">Uncharacterized protein</fullName>
    </submittedName>
</protein>
<proteinExistence type="predicted"/>
<reference evidence="2" key="1">
    <citation type="journal article" date="2023" name="Plant J.">
        <title>Genome sequences and population genomics provide insights into the demographic history, inbreeding, and mutation load of two 'living fossil' tree species of Dipteronia.</title>
        <authorList>
            <person name="Feng Y."/>
            <person name="Comes H.P."/>
            <person name="Chen J."/>
            <person name="Zhu S."/>
            <person name="Lu R."/>
            <person name="Zhang X."/>
            <person name="Li P."/>
            <person name="Qiu J."/>
            <person name="Olsen K.M."/>
            <person name="Qiu Y."/>
        </authorList>
    </citation>
    <scope>NUCLEOTIDE SEQUENCE</scope>
    <source>
        <strain evidence="2">KIB01</strain>
    </source>
</reference>
<dbReference type="EMBL" id="JANJYI010000007">
    <property type="protein sequence ID" value="KAK2641865.1"/>
    <property type="molecule type" value="Genomic_DNA"/>
</dbReference>
<evidence type="ECO:0000256" key="1">
    <source>
        <dbReference type="SAM" id="SignalP"/>
    </source>
</evidence>
<evidence type="ECO:0000313" key="2">
    <source>
        <dbReference type="EMBL" id="KAK2641865.1"/>
    </source>
</evidence>
<feature type="chain" id="PRO_5042107941" evidence="1">
    <location>
        <begin position="26"/>
        <end position="55"/>
    </location>
</feature>
<name>A0AAD9WTK4_9ROSI</name>
<keyword evidence="3" id="KW-1185">Reference proteome</keyword>
<dbReference type="AlphaFoldDB" id="A0AAD9WTK4"/>
<sequence>MWGFGHGSGFSLLFWNIFDVAVAEARLRFGSFEGGVWRFECGESLLRRLSYRTYQ</sequence>
<keyword evidence="1" id="KW-0732">Signal</keyword>
<evidence type="ECO:0000313" key="3">
    <source>
        <dbReference type="Proteomes" id="UP001280121"/>
    </source>
</evidence>
<dbReference type="Proteomes" id="UP001280121">
    <property type="component" value="Unassembled WGS sequence"/>
</dbReference>
<gene>
    <name evidence="2" type="ORF">Ddye_023628</name>
</gene>
<feature type="non-terminal residue" evidence="2">
    <location>
        <position position="55"/>
    </location>
</feature>